<gene>
    <name evidence="1" type="ORF">GOBAR_AA17416</name>
</gene>
<dbReference type="AlphaFoldDB" id="A0A2P5XIR5"/>
<dbReference type="EMBL" id="KZ664784">
    <property type="protein sequence ID" value="PPS03246.1"/>
    <property type="molecule type" value="Genomic_DNA"/>
</dbReference>
<evidence type="ECO:0000313" key="2">
    <source>
        <dbReference type="Proteomes" id="UP000239757"/>
    </source>
</evidence>
<proteinExistence type="predicted"/>
<dbReference type="Proteomes" id="UP000239757">
    <property type="component" value="Unassembled WGS sequence"/>
</dbReference>
<evidence type="ECO:0000313" key="1">
    <source>
        <dbReference type="EMBL" id="PPS03246.1"/>
    </source>
</evidence>
<sequence length="77" mass="8622">MSGTAPHLTAAIMASRSWCMSRKHVSTLQGRLISTPMAHVRAQTWSSHWPSIMWADAVRSPEHVLHWAARTSRMLSA</sequence>
<organism evidence="1 2">
    <name type="scientific">Gossypium barbadense</name>
    <name type="common">Sea Island cotton</name>
    <name type="synonym">Hibiscus barbadensis</name>
    <dbReference type="NCBI Taxonomy" id="3634"/>
    <lineage>
        <taxon>Eukaryota</taxon>
        <taxon>Viridiplantae</taxon>
        <taxon>Streptophyta</taxon>
        <taxon>Embryophyta</taxon>
        <taxon>Tracheophyta</taxon>
        <taxon>Spermatophyta</taxon>
        <taxon>Magnoliopsida</taxon>
        <taxon>eudicotyledons</taxon>
        <taxon>Gunneridae</taxon>
        <taxon>Pentapetalae</taxon>
        <taxon>rosids</taxon>
        <taxon>malvids</taxon>
        <taxon>Malvales</taxon>
        <taxon>Malvaceae</taxon>
        <taxon>Malvoideae</taxon>
        <taxon>Gossypium</taxon>
    </lineage>
</organism>
<accession>A0A2P5XIR5</accession>
<protein>
    <submittedName>
        <fullName evidence="1">Uncharacterized protein</fullName>
    </submittedName>
</protein>
<name>A0A2P5XIR5_GOSBA</name>
<reference evidence="1 2" key="1">
    <citation type="submission" date="2015-01" db="EMBL/GenBank/DDBJ databases">
        <title>Genome of allotetraploid Gossypium barbadense reveals genomic plasticity and fiber elongation in cotton evolution.</title>
        <authorList>
            <person name="Chen X."/>
            <person name="Liu X."/>
            <person name="Zhao B."/>
            <person name="Zheng H."/>
            <person name="Hu Y."/>
            <person name="Lu G."/>
            <person name="Yang C."/>
            <person name="Chen J."/>
            <person name="Shan C."/>
            <person name="Zhang L."/>
            <person name="Zhou Y."/>
            <person name="Wang L."/>
            <person name="Guo W."/>
            <person name="Bai Y."/>
            <person name="Ruan J."/>
            <person name="Shangguan X."/>
            <person name="Mao Y."/>
            <person name="Jiang J."/>
            <person name="Zhu Y."/>
            <person name="Lei J."/>
            <person name="Kang H."/>
            <person name="Chen S."/>
            <person name="He X."/>
            <person name="Wang R."/>
            <person name="Wang Y."/>
            <person name="Chen J."/>
            <person name="Wang L."/>
            <person name="Yu S."/>
            <person name="Wang B."/>
            <person name="Wei J."/>
            <person name="Song S."/>
            <person name="Lu X."/>
            <person name="Gao Z."/>
            <person name="Gu W."/>
            <person name="Deng X."/>
            <person name="Ma D."/>
            <person name="Wang S."/>
            <person name="Liang W."/>
            <person name="Fang L."/>
            <person name="Cai C."/>
            <person name="Zhu X."/>
            <person name="Zhou B."/>
            <person name="Zhang Y."/>
            <person name="Chen Z."/>
            <person name="Xu S."/>
            <person name="Zhu R."/>
            <person name="Wang S."/>
            <person name="Zhang T."/>
            <person name="Zhao G."/>
        </authorList>
    </citation>
    <scope>NUCLEOTIDE SEQUENCE [LARGE SCALE GENOMIC DNA]</scope>
    <source>
        <strain evidence="2">cv. Xinhai21</strain>
        <tissue evidence="1">Leaf</tissue>
    </source>
</reference>